<evidence type="ECO:0000256" key="9">
    <source>
        <dbReference type="ARBA" id="ARBA00022840"/>
    </source>
</evidence>
<feature type="domain" description="Phorbol-ester/DAG-type" evidence="12">
    <location>
        <begin position="43"/>
        <end position="92"/>
    </location>
</feature>
<proteinExistence type="inferred from homology"/>
<dbReference type="Gene3D" id="3.40.50.10330">
    <property type="entry name" value="Probable inorganic polyphosphate/atp-NAD kinase, domain 1"/>
    <property type="match status" value="1"/>
</dbReference>
<dbReference type="PROSITE" id="PS50081">
    <property type="entry name" value="ZF_DAG_PE_2"/>
    <property type="match status" value="2"/>
</dbReference>
<reference evidence="14 15" key="1">
    <citation type="journal article" date="2017" name="Gigascience">
        <title>Genome sequence of the small brown planthopper, Laodelphax striatellus.</title>
        <authorList>
            <person name="Zhu J."/>
            <person name="Jiang F."/>
            <person name="Wang X."/>
            <person name="Yang P."/>
            <person name="Bao Y."/>
            <person name="Zhao W."/>
            <person name="Wang W."/>
            <person name="Lu H."/>
            <person name="Wang Q."/>
            <person name="Cui N."/>
            <person name="Li J."/>
            <person name="Chen X."/>
            <person name="Luo L."/>
            <person name="Yu J."/>
            <person name="Kang L."/>
            <person name="Cui F."/>
        </authorList>
    </citation>
    <scope>NUCLEOTIDE SEQUENCE [LARGE SCALE GENOMIC DNA]</scope>
    <source>
        <strain evidence="14">Lst14</strain>
    </source>
</reference>
<dbReference type="InterPro" id="IPR016064">
    <property type="entry name" value="NAD/diacylglycerol_kinase_sf"/>
</dbReference>
<dbReference type="Proteomes" id="UP000291343">
    <property type="component" value="Unassembled WGS sequence"/>
</dbReference>
<keyword evidence="6 10" id="KW-0547">Nucleotide-binding</keyword>
<evidence type="ECO:0000313" key="14">
    <source>
        <dbReference type="EMBL" id="RZF48914.1"/>
    </source>
</evidence>
<dbReference type="SUPFAM" id="SSF111331">
    <property type="entry name" value="NAD kinase/diacylglycerol kinase-like"/>
    <property type="match status" value="1"/>
</dbReference>
<dbReference type="STRING" id="195883.A0A482XTC4"/>
<evidence type="ECO:0000256" key="11">
    <source>
        <dbReference type="SAM" id="Phobius"/>
    </source>
</evidence>
<feature type="domain" description="Phorbol-ester/DAG-type" evidence="12">
    <location>
        <begin position="106"/>
        <end position="163"/>
    </location>
</feature>
<dbReference type="InterPro" id="IPR002219">
    <property type="entry name" value="PKC_DAG/PE"/>
</dbReference>
<dbReference type="AlphaFoldDB" id="A0A482XTC4"/>
<evidence type="ECO:0000256" key="1">
    <source>
        <dbReference type="ARBA" id="ARBA00001383"/>
    </source>
</evidence>
<dbReference type="SMART" id="SM00046">
    <property type="entry name" value="DAGKc"/>
    <property type="match status" value="1"/>
</dbReference>
<comment type="caution">
    <text evidence="14">The sequence shown here is derived from an EMBL/GenBank/DDBJ whole genome shotgun (WGS) entry which is preliminary data.</text>
</comment>
<dbReference type="Gene3D" id="2.60.200.40">
    <property type="match status" value="1"/>
</dbReference>
<keyword evidence="8" id="KW-0862">Zinc</keyword>
<dbReference type="InterPro" id="IPR037607">
    <property type="entry name" value="DGK"/>
</dbReference>
<dbReference type="InParanoid" id="A0A482XTC4"/>
<evidence type="ECO:0000256" key="10">
    <source>
        <dbReference type="RuleBase" id="RU361128"/>
    </source>
</evidence>
<dbReference type="GO" id="GO:0046872">
    <property type="term" value="F:metal ion binding"/>
    <property type="evidence" value="ECO:0007669"/>
    <property type="project" value="UniProtKB-KW"/>
</dbReference>
<accession>A0A482XTC4</accession>
<comment type="similarity">
    <text evidence="2 10">Belongs to the eukaryotic diacylglycerol kinase family.</text>
</comment>
<evidence type="ECO:0000256" key="2">
    <source>
        <dbReference type="ARBA" id="ARBA00009280"/>
    </source>
</evidence>
<feature type="transmembrane region" description="Helical" evidence="11">
    <location>
        <begin position="7"/>
        <end position="31"/>
    </location>
</feature>
<keyword evidence="9 10" id="KW-0067">ATP-binding</keyword>
<keyword evidence="11" id="KW-1133">Transmembrane helix</keyword>
<evidence type="ECO:0000256" key="6">
    <source>
        <dbReference type="ARBA" id="ARBA00022741"/>
    </source>
</evidence>
<dbReference type="OrthoDB" id="242257at2759"/>
<dbReference type="GO" id="GO:0016020">
    <property type="term" value="C:membrane"/>
    <property type="evidence" value="ECO:0007669"/>
    <property type="project" value="TreeGrafter"/>
</dbReference>
<dbReference type="InterPro" id="IPR000756">
    <property type="entry name" value="Diacylglycerol_kin_accessory"/>
</dbReference>
<dbReference type="GO" id="GO:0005524">
    <property type="term" value="F:ATP binding"/>
    <property type="evidence" value="ECO:0007669"/>
    <property type="project" value="UniProtKB-KW"/>
</dbReference>
<evidence type="ECO:0000256" key="8">
    <source>
        <dbReference type="ARBA" id="ARBA00022833"/>
    </source>
</evidence>
<evidence type="ECO:0000256" key="5">
    <source>
        <dbReference type="ARBA" id="ARBA00022737"/>
    </source>
</evidence>
<keyword evidence="3 10" id="KW-0808">Transferase</keyword>
<dbReference type="Pfam" id="PF00609">
    <property type="entry name" value="DAGK_acc"/>
    <property type="match status" value="1"/>
</dbReference>
<protein>
    <recommendedName>
        <fullName evidence="10">Diacylglycerol kinase</fullName>
        <shortName evidence="10">DAG kinase</shortName>
        <ecNumber evidence="10">2.7.1.107</ecNumber>
    </recommendedName>
</protein>
<dbReference type="InterPro" id="IPR046349">
    <property type="entry name" value="C1-like_sf"/>
</dbReference>
<keyword evidence="7 10" id="KW-0418">Kinase</keyword>
<dbReference type="PANTHER" id="PTHR11255">
    <property type="entry name" value="DIACYLGLYCEROL KINASE"/>
    <property type="match status" value="1"/>
</dbReference>
<sequence length="535" mass="59006">MFDWESISVFVPVISACIIIYVSVHVLSSFLTDVHVVAPSDATHSWTSLDALPKASHCGVCEALLVEGVYCDCCGVCVDRGCMRMADRHQPCKTVSTRKPAATPWTHHFVKGNTSLDARCEVCEEDCSGSSCGGEEGAELDWECCWCHRAVHTACRAKLANVCDFGRLRQFIVPPNSLELAGRRASISNRLRIQCIKPVDWPEWTPVIVLANRTSGNKDGGRVLSMFRRLLNPAQVIDLAVLPMEAVVEWCSLLGPKVKPIFLIAGGDGTVAWFLTTVYRLNIKPSPSVCVIPLGTGNDLARVLGWGSSYTPTDDGGLQILNKVQAAKHIPLDRWVVNFEVTRPLGLKKKKDLCMYNYLSVGVDAQVTLDFHRTRHSPFYIVSSRLFNKVLYLLFGTQQVMERVCQDLDQRIELYLDGVRQELPSIEAIVVLNIPSWGAGVNLWEVGSSEDSDLPVQSVNDGLLEVVAVYSSFHIAQLQVGLSEPLRIGQAKCVKIKMKSKIAMQVDGEPWLQQPATITVTSANNQATVLSLVDR</sequence>
<dbReference type="GO" id="GO:0007200">
    <property type="term" value="P:phospholipase C-activating G protein-coupled receptor signaling pathway"/>
    <property type="evidence" value="ECO:0007669"/>
    <property type="project" value="InterPro"/>
</dbReference>
<keyword evidence="5" id="KW-0677">Repeat</keyword>
<dbReference type="InterPro" id="IPR017438">
    <property type="entry name" value="ATP-NAD_kinase_N"/>
</dbReference>
<dbReference type="CDD" id="cd20801">
    <property type="entry name" value="C1_DGKepsilon_typeIII_rpt1"/>
    <property type="match status" value="1"/>
</dbReference>
<evidence type="ECO:0000259" key="12">
    <source>
        <dbReference type="PROSITE" id="PS50081"/>
    </source>
</evidence>
<dbReference type="EMBL" id="QKKF02000897">
    <property type="protein sequence ID" value="RZF48914.1"/>
    <property type="molecule type" value="Genomic_DNA"/>
</dbReference>
<evidence type="ECO:0000256" key="4">
    <source>
        <dbReference type="ARBA" id="ARBA00022723"/>
    </source>
</evidence>
<dbReference type="Pfam" id="PF00781">
    <property type="entry name" value="DAGK_cat"/>
    <property type="match status" value="1"/>
</dbReference>
<feature type="domain" description="DAGKc" evidence="13">
    <location>
        <begin position="202"/>
        <end position="341"/>
    </location>
</feature>
<keyword evidence="11" id="KW-0812">Transmembrane</keyword>
<evidence type="ECO:0000256" key="7">
    <source>
        <dbReference type="ARBA" id="ARBA00022777"/>
    </source>
</evidence>
<comment type="catalytic activity">
    <reaction evidence="1 10">
        <text>a 1,2-diacyl-sn-glycerol + ATP = a 1,2-diacyl-sn-glycero-3-phosphate + ADP + H(+)</text>
        <dbReference type="Rhea" id="RHEA:10272"/>
        <dbReference type="ChEBI" id="CHEBI:15378"/>
        <dbReference type="ChEBI" id="CHEBI:17815"/>
        <dbReference type="ChEBI" id="CHEBI:30616"/>
        <dbReference type="ChEBI" id="CHEBI:58608"/>
        <dbReference type="ChEBI" id="CHEBI:456216"/>
        <dbReference type="EC" id="2.7.1.107"/>
    </reaction>
</comment>
<evidence type="ECO:0000313" key="15">
    <source>
        <dbReference type="Proteomes" id="UP000291343"/>
    </source>
</evidence>
<dbReference type="SMART" id="SM00109">
    <property type="entry name" value="C1"/>
    <property type="match status" value="2"/>
</dbReference>
<evidence type="ECO:0000256" key="3">
    <source>
        <dbReference type="ARBA" id="ARBA00022679"/>
    </source>
</evidence>
<dbReference type="PROSITE" id="PS50146">
    <property type="entry name" value="DAGK"/>
    <property type="match status" value="1"/>
</dbReference>
<dbReference type="EC" id="2.7.1.107" evidence="10"/>
<name>A0A482XTC4_LAOST</name>
<dbReference type="FunCoup" id="A0A482XTC4">
    <property type="interactions" value="291"/>
</dbReference>
<dbReference type="PANTHER" id="PTHR11255:SF118">
    <property type="entry name" value="DIACYLGLYCEROL KINASE EPSILON"/>
    <property type="match status" value="1"/>
</dbReference>
<dbReference type="SUPFAM" id="SSF57889">
    <property type="entry name" value="Cysteine-rich domain"/>
    <property type="match status" value="1"/>
</dbReference>
<organism evidence="14 15">
    <name type="scientific">Laodelphax striatellus</name>
    <name type="common">Small brown planthopper</name>
    <name type="synonym">Delphax striatella</name>
    <dbReference type="NCBI Taxonomy" id="195883"/>
    <lineage>
        <taxon>Eukaryota</taxon>
        <taxon>Metazoa</taxon>
        <taxon>Ecdysozoa</taxon>
        <taxon>Arthropoda</taxon>
        <taxon>Hexapoda</taxon>
        <taxon>Insecta</taxon>
        <taxon>Pterygota</taxon>
        <taxon>Neoptera</taxon>
        <taxon>Paraneoptera</taxon>
        <taxon>Hemiptera</taxon>
        <taxon>Auchenorrhyncha</taxon>
        <taxon>Fulgoroidea</taxon>
        <taxon>Delphacidae</taxon>
        <taxon>Criomorphinae</taxon>
        <taxon>Laodelphax</taxon>
    </lineage>
</organism>
<dbReference type="InterPro" id="IPR001206">
    <property type="entry name" value="Diacylglycerol_kinase_cat_dom"/>
</dbReference>
<keyword evidence="4" id="KW-0479">Metal-binding</keyword>
<dbReference type="FunFam" id="2.60.200.40:FF:000019">
    <property type="entry name" value="Diacylglycerol kinase"/>
    <property type="match status" value="1"/>
</dbReference>
<evidence type="ECO:0000259" key="13">
    <source>
        <dbReference type="PROSITE" id="PS50146"/>
    </source>
</evidence>
<dbReference type="SMART" id="SM00045">
    <property type="entry name" value="DAGKa"/>
    <property type="match status" value="1"/>
</dbReference>
<keyword evidence="15" id="KW-1185">Reference proteome</keyword>
<dbReference type="GO" id="GO:0004143">
    <property type="term" value="F:ATP-dependent diacylglycerol kinase activity"/>
    <property type="evidence" value="ECO:0007669"/>
    <property type="project" value="UniProtKB-EC"/>
</dbReference>
<gene>
    <name evidence="14" type="ORF">LSTR_LSTR003294</name>
</gene>
<dbReference type="Gene3D" id="3.30.60.20">
    <property type="match status" value="1"/>
</dbReference>
<keyword evidence="11" id="KW-0472">Membrane</keyword>